<gene>
    <name evidence="1" type="ORF">CEXT_314111</name>
</gene>
<organism evidence="1 2">
    <name type="scientific">Caerostris extrusa</name>
    <name type="common">Bark spider</name>
    <name type="synonym">Caerostris bankana</name>
    <dbReference type="NCBI Taxonomy" id="172846"/>
    <lineage>
        <taxon>Eukaryota</taxon>
        <taxon>Metazoa</taxon>
        <taxon>Ecdysozoa</taxon>
        <taxon>Arthropoda</taxon>
        <taxon>Chelicerata</taxon>
        <taxon>Arachnida</taxon>
        <taxon>Araneae</taxon>
        <taxon>Araneomorphae</taxon>
        <taxon>Entelegynae</taxon>
        <taxon>Araneoidea</taxon>
        <taxon>Araneidae</taxon>
        <taxon>Caerostris</taxon>
    </lineage>
</organism>
<proteinExistence type="predicted"/>
<dbReference type="Proteomes" id="UP001054945">
    <property type="component" value="Unassembled WGS sequence"/>
</dbReference>
<keyword evidence="2" id="KW-1185">Reference proteome</keyword>
<dbReference type="AlphaFoldDB" id="A0AAV4XBZ1"/>
<evidence type="ECO:0000313" key="1">
    <source>
        <dbReference type="EMBL" id="GIY92109.1"/>
    </source>
</evidence>
<protein>
    <submittedName>
        <fullName evidence="1">Uncharacterized protein</fullName>
    </submittedName>
</protein>
<sequence length="91" mass="11064">MDKKFFESVVPKGNQKFEDSSSKLYRFIQDQITDESVSKECDDKEQKPVFVEEARRMCVYHLMASIQYIYTRYIFHKKTFYSWFKDSFVES</sequence>
<comment type="caution">
    <text evidence="1">The sequence shown here is derived from an EMBL/GenBank/DDBJ whole genome shotgun (WGS) entry which is preliminary data.</text>
</comment>
<dbReference type="EMBL" id="BPLR01017499">
    <property type="protein sequence ID" value="GIY92109.1"/>
    <property type="molecule type" value="Genomic_DNA"/>
</dbReference>
<name>A0AAV4XBZ1_CAEEX</name>
<reference evidence="1 2" key="1">
    <citation type="submission" date="2021-06" db="EMBL/GenBank/DDBJ databases">
        <title>Caerostris extrusa draft genome.</title>
        <authorList>
            <person name="Kono N."/>
            <person name="Arakawa K."/>
        </authorList>
    </citation>
    <scope>NUCLEOTIDE SEQUENCE [LARGE SCALE GENOMIC DNA]</scope>
</reference>
<evidence type="ECO:0000313" key="2">
    <source>
        <dbReference type="Proteomes" id="UP001054945"/>
    </source>
</evidence>
<accession>A0AAV4XBZ1</accession>